<feature type="non-terminal residue" evidence="2">
    <location>
        <position position="167"/>
    </location>
</feature>
<feature type="non-terminal residue" evidence="2">
    <location>
        <position position="1"/>
    </location>
</feature>
<dbReference type="PANTHER" id="PTHR30008:SF0">
    <property type="entry name" value="EXODEOXYRIBONUCLEASE 7 LARGE SUBUNIT"/>
    <property type="match status" value="1"/>
</dbReference>
<evidence type="ECO:0000259" key="1">
    <source>
        <dbReference type="Pfam" id="PF02601"/>
    </source>
</evidence>
<dbReference type="PANTHER" id="PTHR30008">
    <property type="entry name" value="EXODEOXYRIBONUCLEASE 7 LARGE SUBUNIT"/>
    <property type="match status" value="1"/>
</dbReference>
<name>T1AGZ6_9ZZZZ</name>
<keyword evidence="2" id="KW-0378">Hydrolase</keyword>
<keyword evidence="2" id="KW-0540">Nuclease</keyword>
<sequence>RGRVSVWEGGSKLRFTLTALDVEALLGGIAAARRKLLQVLEREGLLEANARRRVPLVPLRIGLVTSPGSEAHRDFVGQLVRSGFSFDVRLEPSLVQGAEAPRQLAAALARLAGVEPDLVVVVRGGGARGDLAAFDSEEVARAIAAAPFPVWTGIGHTGDRSVADDVA</sequence>
<dbReference type="GO" id="GO:0006308">
    <property type="term" value="P:DNA catabolic process"/>
    <property type="evidence" value="ECO:0007669"/>
    <property type="project" value="InterPro"/>
</dbReference>
<dbReference type="GO" id="GO:0009318">
    <property type="term" value="C:exodeoxyribonuclease VII complex"/>
    <property type="evidence" value="ECO:0007669"/>
    <property type="project" value="InterPro"/>
</dbReference>
<reference evidence="2" key="1">
    <citation type="submission" date="2013-08" db="EMBL/GenBank/DDBJ databases">
        <authorList>
            <person name="Mendez C."/>
            <person name="Richter M."/>
            <person name="Ferrer M."/>
            <person name="Sanchez J."/>
        </authorList>
    </citation>
    <scope>NUCLEOTIDE SEQUENCE</scope>
</reference>
<dbReference type="InterPro" id="IPR003753">
    <property type="entry name" value="Exonuc_VII_L"/>
</dbReference>
<dbReference type="EC" id="3.1.11.6" evidence="2"/>
<comment type="caution">
    <text evidence="2">The sequence shown here is derived from an EMBL/GenBank/DDBJ whole genome shotgun (WGS) entry which is preliminary data.</text>
</comment>
<dbReference type="GO" id="GO:0008855">
    <property type="term" value="F:exodeoxyribonuclease VII activity"/>
    <property type="evidence" value="ECO:0007669"/>
    <property type="project" value="UniProtKB-EC"/>
</dbReference>
<dbReference type="AlphaFoldDB" id="T1AGZ6"/>
<protein>
    <submittedName>
        <fullName evidence="2">Exonuclease VII, large subunit</fullName>
        <ecNumber evidence="2">3.1.11.6</ecNumber>
    </submittedName>
</protein>
<dbReference type="EMBL" id="AUZY01005207">
    <property type="protein sequence ID" value="EQD59771.1"/>
    <property type="molecule type" value="Genomic_DNA"/>
</dbReference>
<dbReference type="InterPro" id="IPR020579">
    <property type="entry name" value="Exonuc_VII_lsu_C"/>
</dbReference>
<proteinExistence type="predicted"/>
<evidence type="ECO:0000313" key="2">
    <source>
        <dbReference type="EMBL" id="EQD59771.1"/>
    </source>
</evidence>
<dbReference type="Pfam" id="PF02601">
    <property type="entry name" value="Exonuc_VII_L"/>
    <property type="match status" value="1"/>
</dbReference>
<reference evidence="2" key="2">
    <citation type="journal article" date="2014" name="ISME J.">
        <title>Microbial stratification in low pH oxic and suboxic macroscopic growths along an acid mine drainage.</title>
        <authorList>
            <person name="Mendez-Garcia C."/>
            <person name="Mesa V."/>
            <person name="Sprenger R.R."/>
            <person name="Richter M."/>
            <person name="Diez M.S."/>
            <person name="Solano J."/>
            <person name="Bargiela R."/>
            <person name="Golyshina O.V."/>
            <person name="Manteca A."/>
            <person name="Ramos J.L."/>
            <person name="Gallego J.R."/>
            <person name="Llorente I."/>
            <person name="Martins Dos Santos V.A."/>
            <person name="Jensen O.N."/>
            <person name="Pelaez A.I."/>
            <person name="Sanchez J."/>
            <person name="Ferrer M."/>
        </authorList>
    </citation>
    <scope>NUCLEOTIDE SEQUENCE</scope>
</reference>
<gene>
    <name evidence="2" type="ORF">B1B_08054</name>
</gene>
<organism evidence="2">
    <name type="scientific">mine drainage metagenome</name>
    <dbReference type="NCBI Taxonomy" id="410659"/>
    <lineage>
        <taxon>unclassified sequences</taxon>
        <taxon>metagenomes</taxon>
        <taxon>ecological metagenomes</taxon>
    </lineage>
</organism>
<keyword evidence="2" id="KW-0269">Exonuclease</keyword>
<feature type="domain" description="Exonuclease VII large subunit C-terminal" evidence="1">
    <location>
        <begin position="45"/>
        <end position="167"/>
    </location>
</feature>
<accession>T1AGZ6</accession>